<keyword evidence="3" id="KW-1185">Reference proteome</keyword>
<dbReference type="Proteomes" id="UP000887013">
    <property type="component" value="Unassembled WGS sequence"/>
</dbReference>
<feature type="non-terminal residue" evidence="2">
    <location>
        <position position="36"/>
    </location>
</feature>
<comment type="caution">
    <text evidence="2">The sequence shown here is derived from an EMBL/GenBank/DDBJ whole genome shotgun (WGS) entry which is preliminary data.</text>
</comment>
<organism evidence="2 3">
    <name type="scientific">Nephila pilipes</name>
    <name type="common">Giant wood spider</name>
    <name type="synonym">Nephila maculata</name>
    <dbReference type="NCBI Taxonomy" id="299642"/>
    <lineage>
        <taxon>Eukaryota</taxon>
        <taxon>Metazoa</taxon>
        <taxon>Ecdysozoa</taxon>
        <taxon>Arthropoda</taxon>
        <taxon>Chelicerata</taxon>
        <taxon>Arachnida</taxon>
        <taxon>Araneae</taxon>
        <taxon>Araneomorphae</taxon>
        <taxon>Entelegynae</taxon>
        <taxon>Araneoidea</taxon>
        <taxon>Nephilidae</taxon>
        <taxon>Nephila</taxon>
    </lineage>
</organism>
<gene>
    <name evidence="2" type="ORF">NPIL_8171</name>
</gene>
<evidence type="ECO:0000313" key="2">
    <source>
        <dbReference type="EMBL" id="GFS89005.1"/>
    </source>
</evidence>
<evidence type="ECO:0000256" key="1">
    <source>
        <dbReference type="SAM" id="MobiDB-lite"/>
    </source>
</evidence>
<accession>A0A8X6N1Y6</accession>
<dbReference type="EMBL" id="BMAW01053057">
    <property type="protein sequence ID" value="GFS89005.1"/>
    <property type="molecule type" value="Genomic_DNA"/>
</dbReference>
<evidence type="ECO:0000313" key="3">
    <source>
        <dbReference type="Proteomes" id="UP000887013"/>
    </source>
</evidence>
<proteinExistence type="predicted"/>
<dbReference type="AlphaFoldDB" id="A0A8X6N1Y6"/>
<protein>
    <submittedName>
        <fullName evidence="2">Uncharacterized protein</fullName>
    </submittedName>
</protein>
<reference evidence="2" key="1">
    <citation type="submission" date="2020-08" db="EMBL/GenBank/DDBJ databases">
        <title>Multicomponent nature underlies the extraordinary mechanical properties of spider dragline silk.</title>
        <authorList>
            <person name="Kono N."/>
            <person name="Nakamura H."/>
            <person name="Mori M."/>
            <person name="Yoshida Y."/>
            <person name="Ohtoshi R."/>
            <person name="Malay A.D."/>
            <person name="Moran D.A.P."/>
            <person name="Tomita M."/>
            <person name="Numata K."/>
            <person name="Arakawa K."/>
        </authorList>
    </citation>
    <scope>NUCLEOTIDE SEQUENCE</scope>
</reference>
<sequence length="36" mass="4084">MSKSASETAYSEPPKRQLRTIPENGGETIDMHTTYR</sequence>
<name>A0A8X6N1Y6_NEPPI</name>
<feature type="region of interest" description="Disordered" evidence="1">
    <location>
        <begin position="1"/>
        <end position="36"/>
    </location>
</feature>